<organism evidence="2 3">
    <name type="scientific">Besnoitia besnoiti</name>
    <name type="common">Apicomplexan protozoan</name>
    <dbReference type="NCBI Taxonomy" id="94643"/>
    <lineage>
        <taxon>Eukaryota</taxon>
        <taxon>Sar</taxon>
        <taxon>Alveolata</taxon>
        <taxon>Apicomplexa</taxon>
        <taxon>Conoidasida</taxon>
        <taxon>Coccidia</taxon>
        <taxon>Eucoccidiorida</taxon>
        <taxon>Eimeriorina</taxon>
        <taxon>Sarcocystidae</taxon>
        <taxon>Besnoitia</taxon>
    </lineage>
</organism>
<dbReference type="EMBL" id="NWUJ01000008">
    <property type="protein sequence ID" value="PFH33426.1"/>
    <property type="molecule type" value="Genomic_DNA"/>
</dbReference>
<dbReference type="AlphaFoldDB" id="A0A2A9MBX9"/>
<dbReference type="Proteomes" id="UP000224006">
    <property type="component" value="Chromosome VII"/>
</dbReference>
<comment type="caution">
    <text evidence="2">The sequence shown here is derived from an EMBL/GenBank/DDBJ whole genome shotgun (WGS) entry which is preliminary data.</text>
</comment>
<accession>A0A2A9MBX9</accession>
<proteinExistence type="predicted"/>
<reference evidence="2 3" key="1">
    <citation type="submission" date="2017-09" db="EMBL/GenBank/DDBJ databases">
        <title>Genome sequencing of Besnoitia besnoiti strain Bb-Ger1.</title>
        <authorList>
            <person name="Schares G."/>
            <person name="Venepally P."/>
            <person name="Lorenzi H.A."/>
        </authorList>
    </citation>
    <scope>NUCLEOTIDE SEQUENCE [LARGE SCALE GENOMIC DNA]</scope>
    <source>
        <strain evidence="2 3">Bb-Ger1</strain>
    </source>
</reference>
<feature type="region of interest" description="Disordered" evidence="1">
    <location>
        <begin position="1"/>
        <end position="31"/>
    </location>
</feature>
<evidence type="ECO:0000313" key="3">
    <source>
        <dbReference type="Proteomes" id="UP000224006"/>
    </source>
</evidence>
<evidence type="ECO:0000313" key="2">
    <source>
        <dbReference type="EMBL" id="PFH33426.1"/>
    </source>
</evidence>
<name>A0A2A9MBX9_BESBE</name>
<protein>
    <submittedName>
        <fullName evidence="2">PA14 domain-containing protein</fullName>
    </submittedName>
</protein>
<dbReference type="KEGG" id="bbes:BESB_076430"/>
<dbReference type="GeneID" id="40312569"/>
<gene>
    <name evidence="2" type="ORF">BESB_076430</name>
</gene>
<dbReference type="VEuPathDB" id="ToxoDB:BESB_076430"/>
<dbReference type="SUPFAM" id="SSF56988">
    <property type="entry name" value="Anthrax protective antigen"/>
    <property type="match status" value="1"/>
</dbReference>
<sequence>MPPATEADAIGDKLVPLTSVPGRGGRHTTESAPVELTAGEKYKLRVEMVHTSHLKYENADSAYIKQVPM</sequence>
<dbReference type="OrthoDB" id="354137at2759"/>
<keyword evidence="3" id="KW-1185">Reference proteome</keyword>
<evidence type="ECO:0000256" key="1">
    <source>
        <dbReference type="SAM" id="MobiDB-lite"/>
    </source>
</evidence>
<dbReference type="RefSeq" id="XP_029217435.1">
    <property type="nucleotide sequence ID" value="XM_029366004.1"/>
</dbReference>